<evidence type="ECO:0000256" key="2">
    <source>
        <dbReference type="ARBA" id="ARBA00022448"/>
    </source>
</evidence>
<name>A0A432VRM1_9GAMM</name>
<feature type="domain" description="Na+/H+ antiporter NhaC-like C-terminal" evidence="10">
    <location>
        <begin position="248"/>
        <end position="438"/>
    </location>
</feature>
<feature type="transmembrane region" description="Helical" evidence="9">
    <location>
        <begin position="20"/>
        <end position="40"/>
    </location>
</feature>
<comment type="similarity">
    <text evidence="8">Belongs to the NhaC Na(+)/H(+) (TC 2.A.35) antiporter family.</text>
</comment>
<dbReference type="EMBL" id="PIPJ01000009">
    <property type="protein sequence ID" value="RUO18957.1"/>
    <property type="molecule type" value="Genomic_DNA"/>
</dbReference>
<evidence type="ECO:0000256" key="6">
    <source>
        <dbReference type="ARBA" id="ARBA00022989"/>
    </source>
</evidence>
<dbReference type="OrthoDB" id="9790605at2"/>
<evidence type="ECO:0000256" key="4">
    <source>
        <dbReference type="ARBA" id="ARBA00022475"/>
    </source>
</evidence>
<keyword evidence="2" id="KW-0813">Transport</keyword>
<feature type="transmembrane region" description="Helical" evidence="9">
    <location>
        <begin position="290"/>
        <end position="313"/>
    </location>
</feature>
<keyword evidence="6 9" id="KW-1133">Transmembrane helix</keyword>
<feature type="transmembrane region" description="Helical" evidence="9">
    <location>
        <begin position="386"/>
        <end position="407"/>
    </location>
</feature>
<feature type="transmembrane region" description="Helical" evidence="9">
    <location>
        <begin position="341"/>
        <end position="365"/>
    </location>
</feature>
<keyword evidence="12" id="KW-1185">Reference proteome</keyword>
<feature type="transmembrane region" description="Helical" evidence="9">
    <location>
        <begin position="144"/>
        <end position="162"/>
    </location>
</feature>
<evidence type="ECO:0000256" key="1">
    <source>
        <dbReference type="ARBA" id="ARBA00004651"/>
    </source>
</evidence>
<feature type="transmembrane region" description="Helical" evidence="9">
    <location>
        <begin position="419"/>
        <end position="440"/>
    </location>
</feature>
<dbReference type="Pfam" id="PF03553">
    <property type="entry name" value="Na_H_antiporter"/>
    <property type="match status" value="2"/>
</dbReference>
<evidence type="ECO:0000259" key="10">
    <source>
        <dbReference type="Pfam" id="PF03553"/>
    </source>
</evidence>
<dbReference type="AlphaFoldDB" id="A0A432VRM1"/>
<keyword evidence="7 9" id="KW-0472">Membrane</keyword>
<dbReference type="InterPro" id="IPR052180">
    <property type="entry name" value="NhaC_Na-H+_Antiporter"/>
</dbReference>
<feature type="domain" description="Na+/H+ antiporter NhaC-like C-terminal" evidence="10">
    <location>
        <begin position="22"/>
        <end position="226"/>
    </location>
</feature>
<evidence type="ECO:0000313" key="12">
    <source>
        <dbReference type="Proteomes" id="UP000288395"/>
    </source>
</evidence>
<keyword evidence="3" id="KW-0050">Antiport</keyword>
<feature type="transmembrane region" description="Helical" evidence="9">
    <location>
        <begin position="168"/>
        <end position="186"/>
    </location>
</feature>
<sequence length="457" mass="47636">MSSNANTNNPTESVKPRAVALLPLALFLALFLGTGIYFHFDGVDMAFYQLASPVAIMPAIILAIILSKQAINDRIETFVAGVGHNNIITMCLIYLLAGAFSTVAAATGGVDAMVALGLSIIPASFILPGIFLIAAVVSTAMGTSMGTLAALAPVALGLSQAAGINPALMAGVLVSGAMFGDNLSFISDTTIAATRTQGCEMKDKFKANLRIAVPAAILTIIVLSFFDTGSAPIDVPEANFWLALPYFFIIALAVSGLNVFVVLTLGIILAAVFGFVAVDYELVTFSQDVYVGFTSMQEIFLLSLLIGGLSALIRQQGGLKFLSNTVERITNRLSKRADRSASFGIVGLTALTDLAVANNTVTILISGEVSKRLAKEGNIAPKQAASYLDIAACVVQGVLPYGAQALLMGATFGISPLAVSLNTFYCFILGVVAIATIFIIGPIKAEPNTVNEHEPAV</sequence>
<dbReference type="PANTHER" id="PTHR33451:SF5">
    <property type="entry name" value="NA+_H+ ANTIPORTER"/>
    <property type="match status" value="1"/>
</dbReference>
<comment type="caution">
    <text evidence="11">The sequence shown here is derived from an EMBL/GenBank/DDBJ whole genome shotgun (WGS) entry which is preliminary data.</text>
</comment>
<comment type="subcellular location">
    <subcellularLocation>
        <location evidence="1">Cell membrane</location>
        <topology evidence="1">Multi-pass membrane protein</topology>
    </subcellularLocation>
</comment>
<feature type="transmembrane region" description="Helical" evidence="9">
    <location>
        <begin position="87"/>
        <end position="106"/>
    </location>
</feature>
<dbReference type="GO" id="GO:0015297">
    <property type="term" value="F:antiporter activity"/>
    <property type="evidence" value="ECO:0007669"/>
    <property type="project" value="UniProtKB-KW"/>
</dbReference>
<reference evidence="12" key="1">
    <citation type="journal article" date="2018" name="Front. Microbiol.">
        <title>Genome-Based Analysis Reveals the Taxonomy and Diversity of the Family Idiomarinaceae.</title>
        <authorList>
            <person name="Liu Y."/>
            <person name="Lai Q."/>
            <person name="Shao Z."/>
        </authorList>
    </citation>
    <scope>NUCLEOTIDE SEQUENCE [LARGE SCALE GENOMIC DNA]</scope>
    <source>
        <strain evidence="12">GBPy7</strain>
    </source>
</reference>
<evidence type="ECO:0000256" key="3">
    <source>
        <dbReference type="ARBA" id="ARBA00022449"/>
    </source>
</evidence>
<dbReference type="PANTHER" id="PTHR33451">
    <property type="entry name" value="MALATE-2H(+)/NA(+)-LACTATE ANTIPORTER"/>
    <property type="match status" value="1"/>
</dbReference>
<feature type="transmembrane region" description="Helical" evidence="9">
    <location>
        <begin position="207"/>
        <end position="226"/>
    </location>
</feature>
<keyword evidence="5 9" id="KW-0812">Transmembrane</keyword>
<evidence type="ECO:0000313" key="11">
    <source>
        <dbReference type="EMBL" id="RUO18957.1"/>
    </source>
</evidence>
<dbReference type="GO" id="GO:0005886">
    <property type="term" value="C:plasma membrane"/>
    <property type="evidence" value="ECO:0007669"/>
    <property type="project" value="UniProtKB-SubCell"/>
</dbReference>
<dbReference type="RefSeq" id="WP_126768029.1">
    <property type="nucleotide sequence ID" value="NZ_PIPJ01000009.1"/>
</dbReference>
<evidence type="ECO:0000256" key="7">
    <source>
        <dbReference type="ARBA" id="ARBA00023136"/>
    </source>
</evidence>
<accession>A0A432VRM1</accession>
<gene>
    <name evidence="11" type="ORF">CWE08_10370</name>
</gene>
<evidence type="ECO:0000256" key="8">
    <source>
        <dbReference type="ARBA" id="ARBA00038435"/>
    </source>
</evidence>
<organism evidence="11 12">
    <name type="scientific">Aliidiomarina iranensis</name>
    <dbReference type="NCBI Taxonomy" id="1434071"/>
    <lineage>
        <taxon>Bacteria</taxon>
        <taxon>Pseudomonadati</taxon>
        <taxon>Pseudomonadota</taxon>
        <taxon>Gammaproteobacteria</taxon>
        <taxon>Alteromonadales</taxon>
        <taxon>Idiomarinaceae</taxon>
        <taxon>Aliidiomarina</taxon>
    </lineage>
</organism>
<proteinExistence type="inferred from homology"/>
<evidence type="ECO:0000256" key="9">
    <source>
        <dbReference type="SAM" id="Phobius"/>
    </source>
</evidence>
<feature type="transmembrane region" description="Helical" evidence="9">
    <location>
        <begin position="46"/>
        <end position="66"/>
    </location>
</feature>
<dbReference type="InterPro" id="IPR018461">
    <property type="entry name" value="Na/H_Antiport_NhaC-like_C"/>
</dbReference>
<feature type="transmembrane region" description="Helical" evidence="9">
    <location>
        <begin position="246"/>
        <end position="278"/>
    </location>
</feature>
<dbReference type="Proteomes" id="UP000288395">
    <property type="component" value="Unassembled WGS sequence"/>
</dbReference>
<feature type="transmembrane region" description="Helical" evidence="9">
    <location>
        <begin position="112"/>
        <end position="137"/>
    </location>
</feature>
<keyword evidence="4" id="KW-1003">Cell membrane</keyword>
<evidence type="ECO:0000256" key="5">
    <source>
        <dbReference type="ARBA" id="ARBA00022692"/>
    </source>
</evidence>
<protein>
    <submittedName>
        <fullName evidence="11">Sodium:proton antiporter</fullName>
    </submittedName>
</protein>